<evidence type="ECO:0000256" key="8">
    <source>
        <dbReference type="ARBA" id="ARBA00023211"/>
    </source>
</evidence>
<evidence type="ECO:0000313" key="15">
    <source>
        <dbReference type="EMBL" id="CEL67847.1"/>
    </source>
</evidence>
<evidence type="ECO:0000259" key="13">
    <source>
        <dbReference type="PROSITE" id="PS51746"/>
    </source>
</evidence>
<evidence type="ECO:0000256" key="1">
    <source>
        <dbReference type="ARBA" id="ARBA00001936"/>
    </source>
</evidence>
<proteinExistence type="inferred from homology"/>
<keyword evidence="7" id="KW-0904">Protein phosphatase</keyword>
<feature type="region of interest" description="Disordered" evidence="11">
    <location>
        <begin position="39"/>
        <end position="111"/>
    </location>
</feature>
<dbReference type="GeneID" id="13443499"/>
<keyword evidence="12" id="KW-0732">Signal</keyword>
<feature type="compositionally biased region" description="Low complexity" evidence="11">
    <location>
        <begin position="65"/>
        <end position="78"/>
    </location>
</feature>
<dbReference type="Proteomes" id="UP000007494">
    <property type="component" value="Chromosome VIII"/>
</dbReference>
<dbReference type="InterPro" id="IPR015655">
    <property type="entry name" value="PP2C"/>
</dbReference>
<comment type="similarity">
    <text evidence="2">Belongs to the PP2C family.</text>
</comment>
<dbReference type="EC" id="3.1.3.16" evidence="3"/>
<gene>
    <name evidence="15" type="ORF">BN1204_036340</name>
    <name evidence="14" type="ORF">NCLIV_036340</name>
</gene>
<dbReference type="GO" id="GO:0046872">
    <property type="term" value="F:metal ion binding"/>
    <property type="evidence" value="ECO:0007669"/>
    <property type="project" value="UniProtKB-KW"/>
</dbReference>
<reference evidence="14" key="2">
    <citation type="submission" date="2011-03" db="EMBL/GenBank/DDBJ databases">
        <title>Comparative genomics and transcriptomics of Neospora caninum and Toxoplasma gondii.</title>
        <authorList>
            <person name="Reid A.J."/>
            <person name="Sohal A."/>
            <person name="Harris D."/>
            <person name="Quail M."/>
            <person name="Sanders M."/>
            <person name="Berriman M."/>
            <person name="Wastling J.M."/>
            <person name="Pain A."/>
        </authorList>
    </citation>
    <scope>NUCLEOTIDE SEQUENCE</scope>
    <source>
        <strain evidence="14">Liverpool</strain>
    </source>
</reference>
<dbReference type="FunCoup" id="F0VJE1">
    <property type="interactions" value="16"/>
</dbReference>
<evidence type="ECO:0000256" key="3">
    <source>
        <dbReference type="ARBA" id="ARBA00013081"/>
    </source>
</evidence>
<dbReference type="Pfam" id="PF00481">
    <property type="entry name" value="PP2C"/>
    <property type="match status" value="1"/>
</dbReference>
<dbReference type="Gene3D" id="3.60.40.10">
    <property type="entry name" value="PPM-type phosphatase domain"/>
    <property type="match status" value="1"/>
</dbReference>
<dbReference type="EMBL" id="FR823390">
    <property type="protein sequence ID" value="CBZ53852.1"/>
    <property type="molecule type" value="Genomic_DNA"/>
</dbReference>
<keyword evidence="5" id="KW-0378">Hydrolase</keyword>
<dbReference type="VEuPathDB" id="ToxoDB:NCLIV_036340"/>
<evidence type="ECO:0000256" key="6">
    <source>
        <dbReference type="ARBA" id="ARBA00022842"/>
    </source>
</evidence>
<dbReference type="InterPro" id="IPR036457">
    <property type="entry name" value="PPM-type-like_dom_sf"/>
</dbReference>
<dbReference type="PANTHER" id="PTHR13832:SF803">
    <property type="entry name" value="PROTEIN PHOSPHATASE 1G"/>
    <property type="match status" value="1"/>
</dbReference>
<comment type="cofactor">
    <cofactor evidence="1">
        <name>Mn(2+)</name>
        <dbReference type="ChEBI" id="CHEBI:29035"/>
    </cofactor>
</comment>
<evidence type="ECO:0000256" key="12">
    <source>
        <dbReference type="SAM" id="SignalP"/>
    </source>
</evidence>
<comment type="catalytic activity">
    <reaction evidence="9">
        <text>O-phospho-L-seryl-[protein] + H2O = L-seryl-[protein] + phosphate</text>
        <dbReference type="Rhea" id="RHEA:20629"/>
        <dbReference type="Rhea" id="RHEA-COMP:9863"/>
        <dbReference type="Rhea" id="RHEA-COMP:11604"/>
        <dbReference type="ChEBI" id="CHEBI:15377"/>
        <dbReference type="ChEBI" id="CHEBI:29999"/>
        <dbReference type="ChEBI" id="CHEBI:43474"/>
        <dbReference type="ChEBI" id="CHEBI:83421"/>
        <dbReference type="EC" id="3.1.3.16"/>
    </reaction>
</comment>
<reference evidence="15" key="4">
    <citation type="journal article" date="2015" name="PLoS ONE">
        <title>Comprehensive Evaluation of Toxoplasma gondii VEG and Neospora caninum LIV Genomes with Tachyzoite Stage Transcriptome and Proteome Defines Novel Transcript Features.</title>
        <authorList>
            <person name="Ramaprasad A."/>
            <person name="Mourier T."/>
            <person name="Naeem R."/>
            <person name="Malas T.B."/>
            <person name="Moussa E."/>
            <person name="Panigrahi A."/>
            <person name="Vermont S.J."/>
            <person name="Otto T.D."/>
            <person name="Wastling J."/>
            <person name="Pain A."/>
        </authorList>
    </citation>
    <scope>NUCLEOTIDE SEQUENCE</scope>
    <source>
        <strain evidence="15">Liverpool</strain>
    </source>
</reference>
<dbReference type="OMA" id="GEATSQY"/>
<evidence type="ECO:0000256" key="10">
    <source>
        <dbReference type="ARBA" id="ARBA00048336"/>
    </source>
</evidence>
<evidence type="ECO:0000256" key="11">
    <source>
        <dbReference type="SAM" id="MobiDB-lite"/>
    </source>
</evidence>
<accession>F0VJE1</accession>
<comment type="catalytic activity">
    <reaction evidence="10">
        <text>O-phospho-L-threonyl-[protein] + H2O = L-threonyl-[protein] + phosphate</text>
        <dbReference type="Rhea" id="RHEA:47004"/>
        <dbReference type="Rhea" id="RHEA-COMP:11060"/>
        <dbReference type="Rhea" id="RHEA-COMP:11605"/>
        <dbReference type="ChEBI" id="CHEBI:15377"/>
        <dbReference type="ChEBI" id="CHEBI:30013"/>
        <dbReference type="ChEBI" id="CHEBI:43474"/>
        <dbReference type="ChEBI" id="CHEBI:61977"/>
        <dbReference type="EC" id="3.1.3.16"/>
    </reaction>
</comment>
<feature type="signal peptide" evidence="12">
    <location>
        <begin position="1"/>
        <end position="20"/>
    </location>
</feature>
<sequence length="550" mass="58930">MAHRTSLHLCVLLVASLALAGEFWAGSAPFATQPGLAANAGSGAELPTSIDIDDDAEGSSEVRLPAAASGSEAESPVSDGGPGDEVSAPDLDESSTQADEDSGALTPPLSQVSLSPIDALKSLFLLGDAEETGAIGSESGSASAKTSAVNHVNRLLQMLRESSDDEEERLFLVDRREKKFVTVKEWYASTVAATMLGRRPTDEDAILVTAPSATLPDVRMKAIFDGHAGEATSQYCARHIASHLGQLSELSAEEITRVCLELDAEIIQSSGSTHVAGSTGIIVLIERVNTPRVEKVVGRELVPQGEEGDFVPLEKLIQEEDDADHPELAGRYPKVPEMKDVTIPGGSFIVTVANIGDSRAMLIDSDGGFTRLSKDHKPNHPIETARIEKAGGFVQDFDVPRVDGILALSRAFGDSDFKLNLNLSAEEQKVIAVPEVRKFYAKPGDLLLLACDGLFEPNGMDWLYVRDLTLTELEKANGRLEDVVARLMDYAYDMGSQDNISVMITSFHKRKVEQPTAVHKVVSGAGEVVSERHRPGDDDEAVEGDMVSLF</sequence>
<dbReference type="SUPFAM" id="SSF81606">
    <property type="entry name" value="PP2C-like"/>
    <property type="match status" value="1"/>
</dbReference>
<dbReference type="SMART" id="SM00332">
    <property type="entry name" value="PP2Cc"/>
    <property type="match status" value="1"/>
</dbReference>
<dbReference type="OrthoDB" id="10264738at2759"/>
<dbReference type="eggNOG" id="KOG0697">
    <property type="taxonomic scope" value="Eukaryota"/>
</dbReference>
<feature type="chain" id="PRO_5007655325" description="protein-serine/threonine phosphatase" evidence="12">
    <location>
        <begin position="21"/>
        <end position="550"/>
    </location>
</feature>
<feature type="domain" description="PPM-type phosphatase" evidence="13">
    <location>
        <begin position="189"/>
        <end position="507"/>
    </location>
</feature>
<dbReference type="AlphaFoldDB" id="F0VJE1"/>
<reference evidence="14" key="1">
    <citation type="submission" date="2011-02" db="EMBL/GenBank/DDBJ databases">
        <authorList>
            <person name="Aslett M."/>
        </authorList>
    </citation>
    <scope>NUCLEOTIDE SEQUENCE</scope>
    <source>
        <strain evidence="14">Liverpool</strain>
    </source>
</reference>
<dbReference type="EMBL" id="LN714483">
    <property type="protein sequence ID" value="CEL67847.1"/>
    <property type="molecule type" value="Genomic_DNA"/>
</dbReference>
<dbReference type="CDD" id="cd00143">
    <property type="entry name" value="PP2Cc"/>
    <property type="match status" value="1"/>
</dbReference>
<dbReference type="GO" id="GO:0004722">
    <property type="term" value="F:protein serine/threonine phosphatase activity"/>
    <property type="evidence" value="ECO:0007669"/>
    <property type="project" value="UniProtKB-EC"/>
</dbReference>
<dbReference type="InterPro" id="IPR001932">
    <property type="entry name" value="PPM-type_phosphatase-like_dom"/>
</dbReference>
<dbReference type="InParanoid" id="F0VJE1"/>
<name>F0VJE1_NEOCL</name>
<evidence type="ECO:0000256" key="9">
    <source>
        <dbReference type="ARBA" id="ARBA00047761"/>
    </source>
</evidence>
<dbReference type="RefSeq" id="XP_003883884.1">
    <property type="nucleotide sequence ID" value="XM_003883835.1"/>
</dbReference>
<evidence type="ECO:0000256" key="4">
    <source>
        <dbReference type="ARBA" id="ARBA00022723"/>
    </source>
</evidence>
<protein>
    <recommendedName>
        <fullName evidence="3">protein-serine/threonine phosphatase</fullName>
        <ecNumber evidence="3">3.1.3.16</ecNumber>
    </recommendedName>
</protein>
<evidence type="ECO:0000256" key="5">
    <source>
        <dbReference type="ARBA" id="ARBA00022801"/>
    </source>
</evidence>
<feature type="compositionally biased region" description="Acidic residues" evidence="11">
    <location>
        <begin position="90"/>
        <end position="102"/>
    </location>
</feature>
<dbReference type="PROSITE" id="PS51746">
    <property type="entry name" value="PPM_2"/>
    <property type="match status" value="1"/>
</dbReference>
<reference evidence="16" key="3">
    <citation type="journal article" date="2012" name="PLoS Pathog.">
        <title>Comparative genomics of the apicomplexan parasites Toxoplasma gondii and Neospora caninum: Coccidia differing in host range and transmission strategy.</title>
        <authorList>
            <person name="Reid A.J."/>
            <person name="Vermont S.J."/>
            <person name="Cotton J.A."/>
            <person name="Harris D."/>
            <person name="Hill-Cawthorne G.A."/>
            <person name="Konen-Waisman S."/>
            <person name="Latham S.M."/>
            <person name="Mourier T."/>
            <person name="Norton R."/>
            <person name="Quail M.A."/>
            <person name="Sanders M."/>
            <person name="Shanmugam D."/>
            <person name="Sohal A."/>
            <person name="Wasmuth J.D."/>
            <person name="Brunk B."/>
            <person name="Grigg M.E."/>
            <person name="Howard J.C."/>
            <person name="Parkinson J."/>
            <person name="Roos D.S."/>
            <person name="Trees A.J."/>
            <person name="Berriman M."/>
            <person name="Pain A."/>
            <person name="Wastling J.M."/>
        </authorList>
    </citation>
    <scope>NUCLEOTIDE SEQUENCE [LARGE SCALE GENOMIC DNA]</scope>
    <source>
        <strain evidence="16">Liverpool</strain>
    </source>
</reference>
<dbReference type="PANTHER" id="PTHR13832">
    <property type="entry name" value="PROTEIN PHOSPHATASE 2C"/>
    <property type="match status" value="1"/>
</dbReference>
<evidence type="ECO:0000313" key="14">
    <source>
        <dbReference type="EMBL" id="CBZ53852.1"/>
    </source>
</evidence>
<keyword evidence="16" id="KW-1185">Reference proteome</keyword>
<keyword evidence="6" id="KW-0460">Magnesium</keyword>
<organism evidence="14 16">
    <name type="scientific">Neospora caninum (strain Liverpool)</name>
    <dbReference type="NCBI Taxonomy" id="572307"/>
    <lineage>
        <taxon>Eukaryota</taxon>
        <taxon>Sar</taxon>
        <taxon>Alveolata</taxon>
        <taxon>Apicomplexa</taxon>
        <taxon>Conoidasida</taxon>
        <taxon>Coccidia</taxon>
        <taxon>Eucoccidiorida</taxon>
        <taxon>Eimeriorina</taxon>
        <taxon>Sarcocystidae</taxon>
        <taxon>Neospora</taxon>
    </lineage>
</organism>
<evidence type="ECO:0000256" key="2">
    <source>
        <dbReference type="ARBA" id="ARBA00006702"/>
    </source>
</evidence>
<keyword evidence="8" id="KW-0464">Manganese</keyword>
<evidence type="ECO:0000256" key="7">
    <source>
        <dbReference type="ARBA" id="ARBA00022912"/>
    </source>
</evidence>
<keyword evidence="4" id="KW-0479">Metal-binding</keyword>
<evidence type="ECO:0000313" key="16">
    <source>
        <dbReference type="Proteomes" id="UP000007494"/>
    </source>
</evidence>